<dbReference type="Proteomes" id="UP000003163">
    <property type="component" value="Unassembled WGS sequence"/>
</dbReference>
<keyword evidence="2" id="KW-1185">Reference proteome</keyword>
<reference evidence="2" key="2">
    <citation type="submission" date="2015-07" db="EMBL/GenBank/DDBJ databases">
        <title>Contrasting host-pathogen interactions and genome evolution in two generalist and specialist microsporidian pathogens of mosquitoes.</title>
        <authorList>
            <consortium name="The Broad Institute Genomics Platform"/>
            <consortium name="The Broad Institute Genome Sequencing Center for Infectious Disease"/>
            <person name="Cuomo C.A."/>
            <person name="Sanscrainte N.D."/>
            <person name="Goldberg J.M."/>
            <person name="Heiman D."/>
            <person name="Young S."/>
            <person name="Zeng Q."/>
            <person name="Becnel J.J."/>
            <person name="Birren B.W."/>
        </authorList>
    </citation>
    <scope>NUCLEOTIDE SEQUENCE [LARGE SCALE GENOMIC DNA]</scope>
    <source>
        <strain evidence="2">USNM 41457</strain>
    </source>
</reference>
<accession>J9DMW5</accession>
<name>J9DMW5_EDHAE</name>
<protein>
    <submittedName>
        <fullName evidence="1">Uncharacterized protein</fullName>
    </submittedName>
</protein>
<reference evidence="1 2" key="1">
    <citation type="submission" date="2011-08" db="EMBL/GenBank/DDBJ databases">
        <authorList>
            <person name="Liu Z.J."/>
            <person name="Shi F.L."/>
            <person name="Lu J.Q."/>
            <person name="Li M."/>
            <person name="Wang Z.L."/>
        </authorList>
    </citation>
    <scope>NUCLEOTIDE SEQUENCE [LARGE SCALE GENOMIC DNA]</scope>
    <source>
        <strain evidence="1 2">USNM 41457</strain>
    </source>
</reference>
<dbReference type="HOGENOM" id="CLU_1496183_0_0_1"/>
<dbReference type="AlphaFoldDB" id="J9DMW5"/>
<evidence type="ECO:0000313" key="2">
    <source>
        <dbReference type="Proteomes" id="UP000003163"/>
    </source>
</evidence>
<gene>
    <name evidence="1" type="ORF">EDEG_01798</name>
</gene>
<evidence type="ECO:0000313" key="1">
    <source>
        <dbReference type="EMBL" id="EJW03910.1"/>
    </source>
</evidence>
<sequence>MENIKFNTKNIYTLIAILGKKGRIGLPFMPMARLKNCLIVVLGYTLTVYSAEGCERYDLVAKIYNENINDWEFRYWYRIFLNDIKISNLPSFESEKNVQTNEISKRKTKNSIGNEIINKAKPIESKIEQDCFKTIKRINIKLRTILKLQLPNLYILDNYLVIFTHQEIFLIYLETKIIRM</sequence>
<dbReference type="EMBL" id="AFBI03000027">
    <property type="protein sequence ID" value="EJW03910.1"/>
    <property type="molecule type" value="Genomic_DNA"/>
</dbReference>
<proteinExistence type="predicted"/>
<dbReference type="InParanoid" id="J9DMW5"/>
<comment type="caution">
    <text evidence="1">The sequence shown here is derived from an EMBL/GenBank/DDBJ whole genome shotgun (WGS) entry which is preliminary data.</text>
</comment>
<organism evidence="1 2">
    <name type="scientific">Edhazardia aedis (strain USNM 41457)</name>
    <name type="common">Microsporidian parasite</name>
    <dbReference type="NCBI Taxonomy" id="1003232"/>
    <lineage>
        <taxon>Eukaryota</taxon>
        <taxon>Fungi</taxon>
        <taxon>Fungi incertae sedis</taxon>
        <taxon>Microsporidia</taxon>
        <taxon>Edhazardia</taxon>
    </lineage>
</organism>
<dbReference type="VEuPathDB" id="MicrosporidiaDB:EDEG_01798"/>